<reference evidence="3 4" key="1">
    <citation type="submission" date="2022-01" db="EMBL/GenBank/DDBJ databases">
        <title>A chromosomal length assembly of Cordylochernes scorpioides.</title>
        <authorList>
            <person name="Zeh D."/>
            <person name="Zeh J."/>
        </authorList>
    </citation>
    <scope>NUCLEOTIDE SEQUENCE [LARGE SCALE GENOMIC DNA]</scope>
    <source>
        <strain evidence="3">IN4F17</strain>
        <tissue evidence="3">Whole Body</tissue>
    </source>
</reference>
<feature type="region of interest" description="Disordered" evidence="1">
    <location>
        <begin position="97"/>
        <end position="117"/>
    </location>
</feature>
<gene>
    <name evidence="3" type="ORF">LAZ67_19000488</name>
</gene>
<feature type="region of interest" description="Disordered" evidence="1">
    <location>
        <begin position="194"/>
        <end position="218"/>
    </location>
</feature>
<keyword evidence="2" id="KW-1133">Transmembrane helix</keyword>
<name>A0ABY6LH66_9ARAC</name>
<organism evidence="3 4">
    <name type="scientific">Cordylochernes scorpioides</name>
    <dbReference type="NCBI Taxonomy" id="51811"/>
    <lineage>
        <taxon>Eukaryota</taxon>
        <taxon>Metazoa</taxon>
        <taxon>Ecdysozoa</taxon>
        <taxon>Arthropoda</taxon>
        <taxon>Chelicerata</taxon>
        <taxon>Arachnida</taxon>
        <taxon>Pseudoscorpiones</taxon>
        <taxon>Cheliferoidea</taxon>
        <taxon>Chernetidae</taxon>
        <taxon>Cordylochernes</taxon>
    </lineage>
</organism>
<keyword evidence="4" id="KW-1185">Reference proteome</keyword>
<evidence type="ECO:0000313" key="4">
    <source>
        <dbReference type="Proteomes" id="UP001235939"/>
    </source>
</evidence>
<evidence type="ECO:0000256" key="1">
    <source>
        <dbReference type="SAM" id="MobiDB-lite"/>
    </source>
</evidence>
<keyword evidence="2" id="KW-0472">Membrane</keyword>
<accession>A0ABY6LH66</accession>
<evidence type="ECO:0000256" key="2">
    <source>
        <dbReference type="SAM" id="Phobius"/>
    </source>
</evidence>
<feature type="transmembrane region" description="Helical" evidence="2">
    <location>
        <begin position="12"/>
        <end position="35"/>
    </location>
</feature>
<sequence length="218" mass="24067">MSITNWYQEPLALGALSVGLIALLLIVACSACWLCKSRQRYVEKLDRRNSIRASIRSNRSLAASAGSFDELGFKRRLERNTLAAPVKLMSVDSIDKLPPSSSVDESYDTTPPGRTPEDFPVDFSSPANDPYAHDPRLENAHANGLVRPTFDLTFTNRGFLERSSTTPDVGGSRDWSSTTGSTLDMKRSIDAEEHSLGNNSTLPYQHRTFGKQPLETAM</sequence>
<protein>
    <submittedName>
        <fullName evidence="3">Uncharacterized protein</fullName>
    </submittedName>
</protein>
<dbReference type="EMBL" id="CP092881">
    <property type="protein sequence ID" value="UYV80532.1"/>
    <property type="molecule type" value="Genomic_DNA"/>
</dbReference>
<proteinExistence type="predicted"/>
<keyword evidence="2" id="KW-0812">Transmembrane</keyword>
<evidence type="ECO:0000313" key="3">
    <source>
        <dbReference type="EMBL" id="UYV80532.1"/>
    </source>
</evidence>
<dbReference type="Proteomes" id="UP001235939">
    <property type="component" value="Chromosome 19"/>
</dbReference>